<protein>
    <submittedName>
        <fullName evidence="1">Uncharacterized protein</fullName>
    </submittedName>
</protein>
<dbReference type="Proteomes" id="UP001287356">
    <property type="component" value="Unassembled WGS sequence"/>
</dbReference>
<evidence type="ECO:0000313" key="1">
    <source>
        <dbReference type="EMBL" id="KAK3379513.1"/>
    </source>
</evidence>
<name>A0AAE0NDF7_9PEZI</name>
<comment type="caution">
    <text evidence="1">The sequence shown here is derived from an EMBL/GenBank/DDBJ whole genome shotgun (WGS) entry which is preliminary data.</text>
</comment>
<sequence>MRRYWRRARKIGAQAVLLTGSPCTDRGRRANYPATGCCFCYIAFWVWSGLGGREGTSRGGTGGNGGLVWRPVAGSWVAREPGSEGDGLKHQALSLHSQCSPVQLLCSGVDRVSHGWHYSLLQPLQGATPLLPRPARDWLLGFAGPKVEGIDCGAVGRERIDGCR</sequence>
<proteinExistence type="predicted"/>
<dbReference type="AlphaFoldDB" id="A0AAE0NDF7"/>
<dbReference type="EMBL" id="JAULSN010000002">
    <property type="protein sequence ID" value="KAK3379513.1"/>
    <property type="molecule type" value="Genomic_DNA"/>
</dbReference>
<reference evidence="1" key="2">
    <citation type="submission" date="2023-06" db="EMBL/GenBank/DDBJ databases">
        <authorList>
            <consortium name="Lawrence Berkeley National Laboratory"/>
            <person name="Haridas S."/>
            <person name="Hensen N."/>
            <person name="Bonometti L."/>
            <person name="Westerberg I."/>
            <person name="Brannstrom I.O."/>
            <person name="Guillou S."/>
            <person name="Cros-Aarteil S."/>
            <person name="Calhoun S."/>
            <person name="Kuo A."/>
            <person name="Mondo S."/>
            <person name="Pangilinan J."/>
            <person name="Riley R."/>
            <person name="Labutti K."/>
            <person name="Andreopoulos B."/>
            <person name="Lipzen A."/>
            <person name="Chen C."/>
            <person name="Yanf M."/>
            <person name="Daum C."/>
            <person name="Ng V."/>
            <person name="Clum A."/>
            <person name="Steindorff A."/>
            <person name="Ohm R."/>
            <person name="Martin F."/>
            <person name="Silar P."/>
            <person name="Natvig D."/>
            <person name="Lalanne C."/>
            <person name="Gautier V."/>
            <person name="Ament-Velasquez S.L."/>
            <person name="Kruys A."/>
            <person name="Hutchinson M.I."/>
            <person name="Powell A.J."/>
            <person name="Barry K."/>
            <person name="Miller A.N."/>
            <person name="Grigoriev I.V."/>
            <person name="Debuchy R."/>
            <person name="Gladieux P."/>
            <person name="Thoren M.H."/>
            <person name="Johannesson H."/>
        </authorList>
    </citation>
    <scope>NUCLEOTIDE SEQUENCE</scope>
    <source>
        <strain evidence="1">CBS 958.72</strain>
    </source>
</reference>
<keyword evidence="2" id="KW-1185">Reference proteome</keyword>
<organism evidence="1 2">
    <name type="scientific">Lasiosphaeria ovina</name>
    <dbReference type="NCBI Taxonomy" id="92902"/>
    <lineage>
        <taxon>Eukaryota</taxon>
        <taxon>Fungi</taxon>
        <taxon>Dikarya</taxon>
        <taxon>Ascomycota</taxon>
        <taxon>Pezizomycotina</taxon>
        <taxon>Sordariomycetes</taxon>
        <taxon>Sordariomycetidae</taxon>
        <taxon>Sordariales</taxon>
        <taxon>Lasiosphaeriaceae</taxon>
        <taxon>Lasiosphaeria</taxon>
    </lineage>
</organism>
<accession>A0AAE0NDF7</accession>
<evidence type="ECO:0000313" key="2">
    <source>
        <dbReference type="Proteomes" id="UP001287356"/>
    </source>
</evidence>
<reference evidence="1" key="1">
    <citation type="journal article" date="2023" name="Mol. Phylogenet. Evol.">
        <title>Genome-scale phylogeny and comparative genomics of the fungal order Sordariales.</title>
        <authorList>
            <person name="Hensen N."/>
            <person name="Bonometti L."/>
            <person name="Westerberg I."/>
            <person name="Brannstrom I.O."/>
            <person name="Guillou S."/>
            <person name="Cros-Aarteil S."/>
            <person name="Calhoun S."/>
            <person name="Haridas S."/>
            <person name="Kuo A."/>
            <person name="Mondo S."/>
            <person name="Pangilinan J."/>
            <person name="Riley R."/>
            <person name="LaButti K."/>
            <person name="Andreopoulos B."/>
            <person name="Lipzen A."/>
            <person name="Chen C."/>
            <person name="Yan M."/>
            <person name="Daum C."/>
            <person name="Ng V."/>
            <person name="Clum A."/>
            <person name="Steindorff A."/>
            <person name="Ohm R.A."/>
            <person name="Martin F."/>
            <person name="Silar P."/>
            <person name="Natvig D.O."/>
            <person name="Lalanne C."/>
            <person name="Gautier V."/>
            <person name="Ament-Velasquez S.L."/>
            <person name="Kruys A."/>
            <person name="Hutchinson M.I."/>
            <person name="Powell A.J."/>
            <person name="Barry K."/>
            <person name="Miller A.N."/>
            <person name="Grigoriev I.V."/>
            <person name="Debuchy R."/>
            <person name="Gladieux P."/>
            <person name="Hiltunen Thoren M."/>
            <person name="Johannesson H."/>
        </authorList>
    </citation>
    <scope>NUCLEOTIDE SEQUENCE</scope>
    <source>
        <strain evidence="1">CBS 958.72</strain>
    </source>
</reference>
<gene>
    <name evidence="1" type="ORF">B0T24DRAFT_160038</name>
</gene>